<organism evidence="1 2">
    <name type="scientific">Amycolatopsis iheyensis</name>
    <dbReference type="NCBI Taxonomy" id="2945988"/>
    <lineage>
        <taxon>Bacteria</taxon>
        <taxon>Bacillati</taxon>
        <taxon>Actinomycetota</taxon>
        <taxon>Actinomycetes</taxon>
        <taxon>Pseudonocardiales</taxon>
        <taxon>Pseudonocardiaceae</taxon>
        <taxon>Amycolatopsis</taxon>
    </lineage>
</organism>
<dbReference type="AlphaFoldDB" id="A0A9X2NHD9"/>
<comment type="caution">
    <text evidence="1">The sequence shown here is derived from an EMBL/GenBank/DDBJ whole genome shotgun (WGS) entry which is preliminary data.</text>
</comment>
<name>A0A9X2NHD9_9PSEU</name>
<protein>
    <submittedName>
        <fullName evidence="1">Uncharacterized protein</fullName>
    </submittedName>
</protein>
<proteinExistence type="predicted"/>
<reference evidence="1" key="1">
    <citation type="submission" date="2022-06" db="EMBL/GenBank/DDBJ databases">
        <title>Amycolatopsis iheyaensis sp. nov., a new species of the genus Amycolatopsis isolated from soil in Iheya island, Japan.</title>
        <authorList>
            <person name="Ngamcharungchit C."/>
            <person name="Kanto H."/>
            <person name="Take A."/>
            <person name="Intra B."/>
            <person name="Matsumoto A."/>
            <person name="Panbangred W."/>
            <person name="Inahashi Y."/>
        </authorList>
    </citation>
    <scope>NUCLEOTIDE SEQUENCE</scope>
    <source>
        <strain evidence="1">OK19-0408</strain>
    </source>
</reference>
<evidence type="ECO:0000313" key="1">
    <source>
        <dbReference type="EMBL" id="MCR6487873.1"/>
    </source>
</evidence>
<sequence>MTDQFFVDADGLDTGRNGYREKATELEALTQRIQALGSSGRVSEAAGHDKNGNAFAETHMKAVAEIRDGVRLWAKAVDGTSDAIGDMAGSFREADQGAFDMARDLQKSFLQLQEDVTKPPTA</sequence>
<keyword evidence="2" id="KW-1185">Reference proteome</keyword>
<accession>A0A9X2NHD9</accession>
<dbReference type="Proteomes" id="UP001144096">
    <property type="component" value="Unassembled WGS sequence"/>
</dbReference>
<gene>
    <name evidence="1" type="ORF">M8542_34110</name>
</gene>
<dbReference type="RefSeq" id="WP_257924438.1">
    <property type="nucleotide sequence ID" value="NZ_JAMXQV010000021.1"/>
</dbReference>
<evidence type="ECO:0000313" key="2">
    <source>
        <dbReference type="Proteomes" id="UP001144096"/>
    </source>
</evidence>
<dbReference type="EMBL" id="JAMXQV010000021">
    <property type="protein sequence ID" value="MCR6487873.1"/>
    <property type="molecule type" value="Genomic_DNA"/>
</dbReference>